<feature type="compositionally biased region" description="Polar residues" evidence="1">
    <location>
        <begin position="63"/>
        <end position="85"/>
    </location>
</feature>
<accession>A0AAP0QT23</accession>
<feature type="region of interest" description="Disordered" evidence="1">
    <location>
        <begin position="44"/>
        <end position="102"/>
    </location>
</feature>
<evidence type="ECO:0000256" key="1">
    <source>
        <dbReference type="SAM" id="MobiDB-lite"/>
    </source>
</evidence>
<evidence type="ECO:0000313" key="2">
    <source>
        <dbReference type="EMBL" id="KAK9214261.1"/>
    </source>
</evidence>
<gene>
    <name evidence="2" type="ORF">WN944_006249</name>
</gene>
<feature type="region of interest" description="Disordered" evidence="1">
    <location>
        <begin position="1"/>
        <end position="27"/>
    </location>
</feature>
<comment type="caution">
    <text evidence="2">The sequence shown here is derived from an EMBL/GenBank/DDBJ whole genome shotgun (WGS) entry which is preliminary data.</text>
</comment>
<name>A0AAP0QT23_9ROSI</name>
<keyword evidence="3" id="KW-1185">Reference proteome</keyword>
<evidence type="ECO:0000313" key="3">
    <source>
        <dbReference type="Proteomes" id="UP001428341"/>
    </source>
</evidence>
<reference evidence="2 3" key="1">
    <citation type="submission" date="2024-05" db="EMBL/GenBank/DDBJ databases">
        <title>Haplotype-resolved chromosome-level genome assembly of Huyou (Citrus changshanensis).</title>
        <authorList>
            <person name="Miao C."/>
            <person name="Chen W."/>
            <person name="Wu Y."/>
            <person name="Wang L."/>
            <person name="Zhao S."/>
            <person name="Grierson D."/>
            <person name="Xu C."/>
            <person name="Chen K."/>
        </authorList>
    </citation>
    <scope>NUCLEOTIDE SEQUENCE [LARGE SCALE GENOMIC DNA]</scope>
    <source>
        <strain evidence="2">01-14</strain>
        <tissue evidence="2">Leaf</tissue>
    </source>
</reference>
<organism evidence="2 3">
    <name type="scientific">Citrus x changshan-huyou</name>
    <dbReference type="NCBI Taxonomy" id="2935761"/>
    <lineage>
        <taxon>Eukaryota</taxon>
        <taxon>Viridiplantae</taxon>
        <taxon>Streptophyta</taxon>
        <taxon>Embryophyta</taxon>
        <taxon>Tracheophyta</taxon>
        <taxon>Spermatophyta</taxon>
        <taxon>Magnoliopsida</taxon>
        <taxon>eudicotyledons</taxon>
        <taxon>Gunneridae</taxon>
        <taxon>Pentapetalae</taxon>
        <taxon>rosids</taxon>
        <taxon>malvids</taxon>
        <taxon>Sapindales</taxon>
        <taxon>Rutaceae</taxon>
        <taxon>Aurantioideae</taxon>
        <taxon>Citrus</taxon>
    </lineage>
</organism>
<sequence>MHNIPPTKSSNQTNEQWPRTSSSTSSFPIASSFQQLDAVSIDARGTQQRLPGSRVVPAASSIARRSSNLTQSRSTHEQQFQQLPQSRAVPAACGSTSSSNNFRQPQQFPANRVCARIFPDLRAVCVFLFCSCVCLVRVC</sequence>
<dbReference type="AlphaFoldDB" id="A0AAP0QT23"/>
<protein>
    <submittedName>
        <fullName evidence="2">Uncharacterized protein</fullName>
    </submittedName>
</protein>
<proteinExistence type="predicted"/>
<dbReference type="Proteomes" id="UP001428341">
    <property type="component" value="Unassembled WGS sequence"/>
</dbReference>
<feature type="compositionally biased region" description="Polar residues" evidence="1">
    <location>
        <begin position="1"/>
        <end position="20"/>
    </location>
</feature>
<dbReference type="EMBL" id="JBCGBO010000003">
    <property type="protein sequence ID" value="KAK9214261.1"/>
    <property type="molecule type" value="Genomic_DNA"/>
</dbReference>